<evidence type="ECO:0008006" key="5">
    <source>
        <dbReference type="Google" id="ProtNLM"/>
    </source>
</evidence>
<dbReference type="InterPro" id="IPR011990">
    <property type="entry name" value="TPR-like_helical_dom_sf"/>
</dbReference>
<feature type="transmembrane region" description="Helical" evidence="2">
    <location>
        <begin position="622"/>
        <end position="651"/>
    </location>
</feature>
<proteinExistence type="predicted"/>
<keyword evidence="1" id="KW-0802">TPR repeat</keyword>
<gene>
    <name evidence="4" type="ORF">WDJ50_07330</name>
</gene>
<keyword evidence="2" id="KW-0472">Membrane</keyword>
<sequence>MRRGWMTLLGLLALATPAGAEMSVQGQTLRYEEGDRVVWQRTFPAALGKLSGPVTLGDNSYVGVGPVVYAFGAQGRVLGRADLPGQVTTLDNSGRAVRVTVRTNDFTERFTLTDPADGPLSAQERVVMPPDPQVTGWLSRFAASVPAAELPAAAEQFPQNPFIALRLAQQAGGRGDDYEALSAVRRALSSTMPFPAWTQLAAQLESAGFPAAATLALDRAKRDAASRGIDPAVPVSRAALSAYGNPSGYVGTLLDQNRLARADVWMNFLRELYPRFEGGDALYLRYADILETQGRAGEAEEWRQFARSLRGGTLYNLGPQDTLRLRDAARLMTFALALALLAAVLTLTARAWPTQTADLQALGGRWRSWRRPLDRLRLTLLSYASFSERLLLLTLCAAMFVSLGGWQWANQTGRALQTPALNTGTYGGGWGSAQLGSAGLDTLSQRPTAATYLLAGLTAQLDDNVSEARTLYTRAGQDACALNNLGVIAQGRDDAAQARRLYQQALSLQPDLSAAAYNLGRNPATPETTFQRTYRPGQPRLCYPDRRTLAQAVGNDLTTVLRQSVTDPLGFLTGQRAPARLNWAMLATLLLLGMLTLLLLIPRADQNGRQGRPVLFRVLATLLPGTGLLGNAWGGVLLVAWAAVVVGLVSQGRVLNILALPALPTPLARNSLWLALGALYALNLLVTVLNEIAYARRRRLARSKE</sequence>
<dbReference type="PROSITE" id="PS50005">
    <property type="entry name" value="TPR"/>
    <property type="match status" value="1"/>
</dbReference>
<accession>A0AAU6PZ10</accession>
<dbReference type="Gene3D" id="1.25.40.10">
    <property type="entry name" value="Tetratricopeptide repeat domain"/>
    <property type="match status" value="1"/>
</dbReference>
<evidence type="ECO:0000313" key="4">
    <source>
        <dbReference type="EMBL" id="WYF43250.1"/>
    </source>
</evidence>
<reference evidence="4" key="1">
    <citation type="submission" date="2024-03" db="EMBL/GenBank/DDBJ databases">
        <title>Deinococcus weizhi sp. nov., isolated from human skin.</title>
        <authorList>
            <person name="Wei Z."/>
            <person name="Tian F."/>
            <person name="Yang C."/>
            <person name="Xin L.T."/>
            <person name="Wen Z.J."/>
            <person name="Lan K.C."/>
            <person name="Yu L."/>
            <person name="Zhe W."/>
            <person name="Dan F.D."/>
            <person name="Jun W."/>
            <person name="Rui Z."/>
            <person name="Yong X.J."/>
            <person name="Ting Y."/>
            <person name="Wei X."/>
            <person name="Xu Z.G."/>
            <person name="Xin Z."/>
            <person name="Dong F.G."/>
            <person name="Ni X.M."/>
            <person name="Zheng M.G."/>
            <person name="Chun Y."/>
            <person name="Qian W.X."/>
        </authorList>
    </citation>
    <scope>NUCLEOTIDE SEQUENCE</scope>
    <source>
        <strain evidence="4">VB142</strain>
    </source>
</reference>
<dbReference type="AlphaFoldDB" id="A0AAU6PZ10"/>
<feature type="transmembrane region" description="Helical" evidence="2">
    <location>
        <begin position="671"/>
        <end position="694"/>
    </location>
</feature>
<feature type="repeat" description="TPR" evidence="1">
    <location>
        <begin position="479"/>
        <end position="512"/>
    </location>
</feature>
<name>A0AAU6PZ10_9DEIO</name>
<keyword evidence="2" id="KW-0812">Transmembrane</keyword>
<keyword evidence="3" id="KW-0732">Signal</keyword>
<dbReference type="InterPro" id="IPR019734">
    <property type="entry name" value="TPR_rpt"/>
</dbReference>
<feature type="transmembrane region" description="Helical" evidence="2">
    <location>
        <begin position="581"/>
        <end position="601"/>
    </location>
</feature>
<evidence type="ECO:0000256" key="1">
    <source>
        <dbReference type="PROSITE-ProRule" id="PRU00339"/>
    </source>
</evidence>
<organism evidence="4">
    <name type="scientific">Deinococcus sp. VB142</name>
    <dbReference type="NCBI Taxonomy" id="3112952"/>
    <lineage>
        <taxon>Bacteria</taxon>
        <taxon>Thermotogati</taxon>
        <taxon>Deinococcota</taxon>
        <taxon>Deinococci</taxon>
        <taxon>Deinococcales</taxon>
        <taxon>Deinococcaceae</taxon>
        <taxon>Deinococcus</taxon>
    </lineage>
</organism>
<dbReference type="RefSeq" id="WP_339093752.1">
    <property type="nucleotide sequence ID" value="NZ_CP149782.1"/>
</dbReference>
<feature type="signal peptide" evidence="3">
    <location>
        <begin position="1"/>
        <end position="20"/>
    </location>
</feature>
<evidence type="ECO:0000256" key="2">
    <source>
        <dbReference type="SAM" id="Phobius"/>
    </source>
</evidence>
<feature type="chain" id="PRO_5043997256" description="Tetratricopeptide repeat protein" evidence="3">
    <location>
        <begin position="21"/>
        <end position="705"/>
    </location>
</feature>
<dbReference type="SUPFAM" id="SSF48452">
    <property type="entry name" value="TPR-like"/>
    <property type="match status" value="1"/>
</dbReference>
<evidence type="ECO:0000256" key="3">
    <source>
        <dbReference type="SAM" id="SignalP"/>
    </source>
</evidence>
<keyword evidence="2" id="KW-1133">Transmembrane helix</keyword>
<dbReference type="EMBL" id="CP149782">
    <property type="protein sequence ID" value="WYF43250.1"/>
    <property type="molecule type" value="Genomic_DNA"/>
</dbReference>
<protein>
    <recommendedName>
        <fullName evidence="5">Tetratricopeptide repeat protein</fullName>
    </recommendedName>
</protein>